<sequence length="552" mass="63439">MNISTFVLAVFFLVLAVSVWIAKKSGFQNFLDKFVVFSILPLSLTVILLIGLKVLQFPLDELSHNRLIPTFAFNCGYRQINALETGPVLFWAYGPIGPLFYWPATLANSPTIATMIGGVINITLFFLPLVFLCASFSKIQRKSTLLYGTLIIYLCLFWVENTTPLKYSAFRIHVDSPSLMLAAMACIAVYWRYKNMWLKLNAYLLPMSALLSILAIWTKHNLIFLPLAIITYLILTKNYDYVKIYTGYLMAFGVIISSAIFLLFSPDYLYFSMFKFMANLPNALSSQTNEKFNLIKSTFYELMSYLVIYLIIIIINIGVTLKIEGSTTIRKWLYKNNWLIFFLVTIYMLPVAFSSRLKWGGDINSYSVALYFLLLTVVAIFLEIIIYDDKVNNKVVLKFSRLVKLFIVFGLAVTISISYRYIISVPAAINFTLSEITNNNPLEMSYNYSIKHPNSAYFPDYLLSSIMAEGKLYHSMRGVYDRDVADLPLTNEHFREYIPSDTQSVAFFEEEKNNKWQQERTTIIKNYLPELSEKISIEELPGWSVYVRSADN</sequence>
<feature type="transmembrane region" description="Helical" evidence="1">
    <location>
        <begin position="302"/>
        <end position="321"/>
    </location>
</feature>
<feature type="transmembrane region" description="Helical" evidence="1">
    <location>
        <begin position="223"/>
        <end position="241"/>
    </location>
</feature>
<dbReference type="Proteomes" id="UP000189835">
    <property type="component" value="Unassembled WGS sequence"/>
</dbReference>
<gene>
    <name evidence="2" type="ORF">B1L04_06260</name>
</gene>
<name>A0A1V4BX13_MICAE</name>
<evidence type="ECO:0000313" key="3">
    <source>
        <dbReference type="Proteomes" id="UP000189835"/>
    </source>
</evidence>
<evidence type="ECO:0000256" key="1">
    <source>
        <dbReference type="SAM" id="Phobius"/>
    </source>
</evidence>
<feature type="transmembrane region" description="Helical" evidence="1">
    <location>
        <begin position="248"/>
        <end position="271"/>
    </location>
</feature>
<proteinExistence type="predicted"/>
<feature type="transmembrane region" description="Helical" evidence="1">
    <location>
        <begin position="144"/>
        <end position="160"/>
    </location>
</feature>
<feature type="transmembrane region" description="Helical" evidence="1">
    <location>
        <begin position="6"/>
        <end position="22"/>
    </location>
</feature>
<feature type="transmembrane region" description="Helical" evidence="1">
    <location>
        <begin position="34"/>
        <end position="55"/>
    </location>
</feature>
<feature type="transmembrane region" description="Helical" evidence="1">
    <location>
        <begin position="112"/>
        <end position="132"/>
    </location>
</feature>
<dbReference type="RefSeq" id="WP_079206129.1">
    <property type="nucleotide sequence ID" value="NZ_MVGR01000003.1"/>
</dbReference>
<keyword evidence="1" id="KW-1133">Transmembrane helix</keyword>
<dbReference type="AlphaFoldDB" id="A0A1V4BX13"/>
<keyword evidence="1" id="KW-0812">Transmembrane</keyword>
<feature type="transmembrane region" description="Helical" evidence="1">
    <location>
        <begin position="200"/>
        <end position="217"/>
    </location>
</feature>
<keyword evidence="1" id="KW-0472">Membrane</keyword>
<dbReference type="EMBL" id="MVGR01000003">
    <property type="protein sequence ID" value="OPF19007.1"/>
    <property type="molecule type" value="Genomic_DNA"/>
</dbReference>
<evidence type="ECO:0008006" key="4">
    <source>
        <dbReference type="Google" id="ProtNLM"/>
    </source>
</evidence>
<accession>A0A1V4BX13</accession>
<reference evidence="2 3" key="1">
    <citation type="submission" date="2017-02" db="EMBL/GenBank/DDBJ databases">
        <title>Genome sequence of Microcystis aeruginosa KW.</title>
        <authorList>
            <person name="Oh H.-M."/>
            <person name="Ahn C.-Y."/>
            <person name="Jeong H."/>
            <person name="Srivastava A."/>
            <person name="Lee H.-G."/>
            <person name="Kang S.-R."/>
        </authorList>
    </citation>
    <scope>NUCLEOTIDE SEQUENCE [LARGE SCALE GENOMIC DNA]</scope>
    <source>
        <strain evidence="2 3">KW</strain>
    </source>
</reference>
<evidence type="ECO:0000313" key="2">
    <source>
        <dbReference type="EMBL" id="OPF19007.1"/>
    </source>
</evidence>
<feature type="transmembrane region" description="Helical" evidence="1">
    <location>
        <begin position="365"/>
        <end position="387"/>
    </location>
</feature>
<comment type="caution">
    <text evidence="2">The sequence shown here is derived from an EMBL/GenBank/DDBJ whole genome shotgun (WGS) entry which is preliminary data.</text>
</comment>
<feature type="transmembrane region" description="Helical" evidence="1">
    <location>
        <begin position="172"/>
        <end position="193"/>
    </location>
</feature>
<protein>
    <recommendedName>
        <fullName evidence="4">Glycosyltransferase RgtA/B/C/D-like domain-containing protein</fullName>
    </recommendedName>
</protein>
<feature type="transmembrane region" description="Helical" evidence="1">
    <location>
        <begin position="399"/>
        <end position="422"/>
    </location>
</feature>
<organism evidence="2 3">
    <name type="scientific">Microcystis aeruginosa KW</name>
    <dbReference type="NCBI Taxonomy" id="1960155"/>
    <lineage>
        <taxon>Bacteria</taxon>
        <taxon>Bacillati</taxon>
        <taxon>Cyanobacteriota</taxon>
        <taxon>Cyanophyceae</taxon>
        <taxon>Oscillatoriophycideae</taxon>
        <taxon>Chroococcales</taxon>
        <taxon>Microcystaceae</taxon>
        <taxon>Microcystis</taxon>
    </lineage>
</organism>
<feature type="transmembrane region" description="Helical" evidence="1">
    <location>
        <begin position="333"/>
        <end position="353"/>
    </location>
</feature>